<dbReference type="EMBL" id="VUJU01009949">
    <property type="protein sequence ID" value="KAF0716695.1"/>
    <property type="molecule type" value="Genomic_DNA"/>
</dbReference>
<keyword evidence="1" id="KW-0808">Transferase</keyword>
<keyword evidence="2" id="KW-1185">Reference proteome</keyword>
<reference evidence="1 2" key="1">
    <citation type="submission" date="2019-08" db="EMBL/GenBank/DDBJ databases">
        <title>Whole genome of Aphis craccivora.</title>
        <authorList>
            <person name="Voronova N.V."/>
            <person name="Shulinski R.S."/>
            <person name="Bandarenka Y.V."/>
            <person name="Zhorov D.G."/>
            <person name="Warner D."/>
        </authorList>
    </citation>
    <scope>NUCLEOTIDE SEQUENCE [LARGE SCALE GENOMIC DNA]</scope>
    <source>
        <strain evidence="1">180601</strain>
        <tissue evidence="1">Whole Body</tissue>
    </source>
</reference>
<dbReference type="OrthoDB" id="1421278at2759"/>
<name>A0A6G0W0Z5_APHCR</name>
<comment type="caution">
    <text evidence="1">The sequence shown here is derived from an EMBL/GenBank/DDBJ whole genome shotgun (WGS) entry which is preliminary data.</text>
</comment>
<protein>
    <submittedName>
        <fullName evidence="1">Putative RNA-directed DNA polymerase</fullName>
    </submittedName>
</protein>
<evidence type="ECO:0000313" key="1">
    <source>
        <dbReference type="EMBL" id="KAF0716695.1"/>
    </source>
</evidence>
<keyword evidence="1" id="KW-0695">RNA-directed DNA polymerase</keyword>
<accession>A0A6G0W0Z5</accession>
<evidence type="ECO:0000313" key="2">
    <source>
        <dbReference type="Proteomes" id="UP000478052"/>
    </source>
</evidence>
<sequence length="64" mass="7220">MIYIYIVALSNFKISDSISISLSIFSGKYPSSYEKTIIIPMFKSGDRKQCGNYRAFSVNGLKDI</sequence>
<proteinExistence type="predicted"/>
<dbReference type="Proteomes" id="UP000478052">
    <property type="component" value="Unassembled WGS sequence"/>
</dbReference>
<gene>
    <name evidence="1" type="ORF">FWK35_00034915</name>
</gene>
<organism evidence="1 2">
    <name type="scientific">Aphis craccivora</name>
    <name type="common">Cowpea aphid</name>
    <dbReference type="NCBI Taxonomy" id="307492"/>
    <lineage>
        <taxon>Eukaryota</taxon>
        <taxon>Metazoa</taxon>
        <taxon>Ecdysozoa</taxon>
        <taxon>Arthropoda</taxon>
        <taxon>Hexapoda</taxon>
        <taxon>Insecta</taxon>
        <taxon>Pterygota</taxon>
        <taxon>Neoptera</taxon>
        <taxon>Paraneoptera</taxon>
        <taxon>Hemiptera</taxon>
        <taxon>Sternorrhyncha</taxon>
        <taxon>Aphidomorpha</taxon>
        <taxon>Aphidoidea</taxon>
        <taxon>Aphididae</taxon>
        <taxon>Aphidini</taxon>
        <taxon>Aphis</taxon>
        <taxon>Aphis</taxon>
    </lineage>
</organism>
<dbReference type="GO" id="GO:0003964">
    <property type="term" value="F:RNA-directed DNA polymerase activity"/>
    <property type="evidence" value="ECO:0007669"/>
    <property type="project" value="UniProtKB-KW"/>
</dbReference>
<dbReference type="AlphaFoldDB" id="A0A6G0W0Z5"/>
<keyword evidence="1" id="KW-0548">Nucleotidyltransferase</keyword>